<dbReference type="OrthoDB" id="1875589at2759"/>
<comment type="similarity">
    <text evidence="1">Belongs to the eukaryotic ribosomal protein eL14 family.</text>
</comment>
<dbReference type="EMBL" id="QEAN01000002">
    <property type="protein sequence ID" value="TPX54873.1"/>
    <property type="molecule type" value="Genomic_DNA"/>
</dbReference>
<proteinExistence type="inferred from homology"/>
<reference evidence="9 10" key="1">
    <citation type="journal article" date="2019" name="Sci. Rep.">
        <title>Comparative genomics of chytrid fungi reveal insights into the obligate biotrophic and pathogenic lifestyle of Synchytrium endobioticum.</title>
        <authorList>
            <person name="van de Vossenberg B.T.L.H."/>
            <person name="Warris S."/>
            <person name="Nguyen H.D.T."/>
            <person name="van Gent-Pelzer M.P.E."/>
            <person name="Joly D.L."/>
            <person name="van de Geest H.C."/>
            <person name="Bonants P.J.M."/>
            <person name="Smith D.S."/>
            <person name="Levesque C.A."/>
            <person name="van der Lee T.A.J."/>
        </authorList>
    </citation>
    <scope>NUCLEOTIDE SEQUENCE [LARGE SCALE GENOMIC DNA]</scope>
    <source>
        <strain evidence="6 10">LEV6574</strain>
        <strain evidence="8 9">MB42</strain>
    </source>
</reference>
<dbReference type="VEuPathDB" id="FungiDB:SeMB42_g00135"/>
<evidence type="ECO:0000313" key="9">
    <source>
        <dbReference type="Proteomes" id="UP000317494"/>
    </source>
</evidence>
<dbReference type="CDD" id="cd23702">
    <property type="entry name" value="eL14"/>
    <property type="match status" value="1"/>
</dbReference>
<dbReference type="GO" id="GO:0003723">
    <property type="term" value="F:RNA binding"/>
    <property type="evidence" value="ECO:0007669"/>
    <property type="project" value="InterPro"/>
</dbReference>
<keyword evidence="9" id="KW-1185">Reference proteome</keyword>
<dbReference type="EMBL" id="QEAM01000003">
    <property type="protein sequence ID" value="TPX51616.1"/>
    <property type="molecule type" value="Genomic_DNA"/>
</dbReference>
<dbReference type="Gene3D" id="6.10.250.2270">
    <property type="match status" value="1"/>
</dbReference>
<dbReference type="Proteomes" id="UP000317494">
    <property type="component" value="Unassembled WGS sequence"/>
</dbReference>
<dbReference type="STRING" id="286115.A0A507DJ04"/>
<protein>
    <recommendedName>
        <fullName evidence="4">Large ribosomal subunit protein eL14 domain-containing protein</fullName>
    </recommendedName>
</protein>
<evidence type="ECO:0000313" key="5">
    <source>
        <dbReference type="EMBL" id="TPX51579.1"/>
    </source>
</evidence>
<comment type="caution">
    <text evidence="6">The sequence shown here is derived from an EMBL/GenBank/DDBJ whole genome shotgun (WGS) entry which is preliminary data.</text>
</comment>
<evidence type="ECO:0000256" key="3">
    <source>
        <dbReference type="ARBA" id="ARBA00023274"/>
    </source>
</evidence>
<sequence length="130" mass="14981">MFQRYVEVGRVVLINYGPDCGKIAVIVDIVDHSRVLIDGPTTDVERQVLSFKRMTLTPIKVDNVPRATGTVYLKSLLTNQDIWGKWQKTAWAKKMLRRKVRSTLTDFDRFRIMVAKKERRAIIGRTSLSS</sequence>
<evidence type="ECO:0000313" key="6">
    <source>
        <dbReference type="EMBL" id="TPX51583.1"/>
    </source>
</evidence>
<dbReference type="EMBL" id="QEAM01000003">
    <property type="protein sequence ID" value="TPX51583.1"/>
    <property type="molecule type" value="Genomic_DNA"/>
</dbReference>
<evidence type="ECO:0000259" key="4">
    <source>
        <dbReference type="Pfam" id="PF01929"/>
    </source>
</evidence>
<evidence type="ECO:0000313" key="10">
    <source>
        <dbReference type="Proteomes" id="UP000320475"/>
    </source>
</evidence>
<dbReference type="InterPro" id="IPR002784">
    <property type="entry name" value="Ribosomal_eL14_dom"/>
</dbReference>
<accession>A0A507DJ04</accession>
<feature type="domain" description="Large ribosomal subunit protein eL14" evidence="4">
    <location>
        <begin position="45"/>
        <end position="120"/>
    </location>
</feature>
<gene>
    <name evidence="7" type="ORF">SeLEV6574_g00228</name>
    <name evidence="5" type="ORF">SeLEV6574_g00230</name>
    <name evidence="6" type="ORF">SeLEV6574_g00234</name>
    <name evidence="8" type="ORF">SeMB42_g00135</name>
</gene>
<evidence type="ECO:0000313" key="7">
    <source>
        <dbReference type="EMBL" id="TPX51616.1"/>
    </source>
</evidence>
<dbReference type="InterPro" id="IPR008991">
    <property type="entry name" value="Translation_prot_SH3-like_sf"/>
</dbReference>
<keyword evidence="2" id="KW-0689">Ribosomal protein</keyword>
<dbReference type="GO" id="GO:0003735">
    <property type="term" value="F:structural constituent of ribosome"/>
    <property type="evidence" value="ECO:0007669"/>
    <property type="project" value="InterPro"/>
</dbReference>
<dbReference type="AlphaFoldDB" id="A0A507DJ04"/>
<dbReference type="Pfam" id="PF01929">
    <property type="entry name" value="Ribosomal_L14e"/>
    <property type="match status" value="1"/>
</dbReference>
<evidence type="ECO:0000256" key="1">
    <source>
        <dbReference type="ARBA" id="ARBA00006592"/>
    </source>
</evidence>
<dbReference type="InterPro" id="IPR039660">
    <property type="entry name" value="Ribosomal_eL14"/>
</dbReference>
<dbReference type="PANTHER" id="PTHR11127">
    <property type="entry name" value="60S RIBOSOMAL PROTEIN L14"/>
    <property type="match status" value="1"/>
</dbReference>
<dbReference type="PANTHER" id="PTHR11127:SF2">
    <property type="entry name" value="LARGE RIBOSOMAL SUBUNIT PROTEIN EL14"/>
    <property type="match status" value="1"/>
</dbReference>
<keyword evidence="3" id="KW-0687">Ribonucleoprotein</keyword>
<name>A0A507DJ04_9FUNG</name>
<dbReference type="GO" id="GO:0006412">
    <property type="term" value="P:translation"/>
    <property type="evidence" value="ECO:0007669"/>
    <property type="project" value="InterPro"/>
</dbReference>
<organism evidence="6 10">
    <name type="scientific">Synchytrium endobioticum</name>
    <dbReference type="NCBI Taxonomy" id="286115"/>
    <lineage>
        <taxon>Eukaryota</taxon>
        <taxon>Fungi</taxon>
        <taxon>Fungi incertae sedis</taxon>
        <taxon>Chytridiomycota</taxon>
        <taxon>Chytridiomycota incertae sedis</taxon>
        <taxon>Chytridiomycetes</taxon>
        <taxon>Synchytriales</taxon>
        <taxon>Synchytriaceae</taxon>
        <taxon>Synchytrium</taxon>
    </lineage>
</organism>
<dbReference type="GO" id="GO:0042273">
    <property type="term" value="P:ribosomal large subunit biogenesis"/>
    <property type="evidence" value="ECO:0007669"/>
    <property type="project" value="TreeGrafter"/>
</dbReference>
<dbReference type="InterPro" id="IPR014722">
    <property type="entry name" value="Rib_uL2_dom2"/>
</dbReference>
<evidence type="ECO:0000256" key="2">
    <source>
        <dbReference type="ARBA" id="ARBA00022980"/>
    </source>
</evidence>
<dbReference type="Proteomes" id="UP000320475">
    <property type="component" value="Unassembled WGS sequence"/>
</dbReference>
<dbReference type="SUPFAM" id="SSF50104">
    <property type="entry name" value="Translation proteins SH3-like domain"/>
    <property type="match status" value="1"/>
</dbReference>
<dbReference type="GO" id="GO:0022625">
    <property type="term" value="C:cytosolic large ribosomal subunit"/>
    <property type="evidence" value="ECO:0007669"/>
    <property type="project" value="TreeGrafter"/>
</dbReference>
<dbReference type="Gene3D" id="2.30.30.30">
    <property type="match status" value="1"/>
</dbReference>
<dbReference type="EMBL" id="QEAM01000003">
    <property type="protein sequence ID" value="TPX51579.1"/>
    <property type="molecule type" value="Genomic_DNA"/>
</dbReference>
<evidence type="ECO:0000313" key="8">
    <source>
        <dbReference type="EMBL" id="TPX54873.1"/>
    </source>
</evidence>